<dbReference type="AlphaFoldDB" id="A0A8S2TZ43"/>
<dbReference type="Proteomes" id="UP000681967">
    <property type="component" value="Unassembled WGS sequence"/>
</dbReference>
<comment type="caution">
    <text evidence="1">The sequence shown here is derived from an EMBL/GenBank/DDBJ whole genome shotgun (WGS) entry which is preliminary data.</text>
</comment>
<name>A0A8S2TZ43_9BILA</name>
<accession>A0A8S2TZ43</accession>
<reference evidence="1" key="1">
    <citation type="submission" date="2021-02" db="EMBL/GenBank/DDBJ databases">
        <authorList>
            <person name="Nowell W R."/>
        </authorList>
    </citation>
    <scope>NUCLEOTIDE SEQUENCE</scope>
</reference>
<feature type="non-terminal residue" evidence="1">
    <location>
        <position position="1"/>
    </location>
</feature>
<proteinExistence type="predicted"/>
<sequence>LESSVNNLMKLLKKKREEINKQVQRLQSITSSALPALPAATTISSTLPTSNVSISHSPIRTTVP</sequence>
<evidence type="ECO:0000313" key="2">
    <source>
        <dbReference type="Proteomes" id="UP000681967"/>
    </source>
</evidence>
<protein>
    <submittedName>
        <fullName evidence="1">Uncharacterized protein</fullName>
    </submittedName>
</protein>
<dbReference type="EMBL" id="CAJOBH010038806">
    <property type="protein sequence ID" value="CAF4317378.1"/>
    <property type="molecule type" value="Genomic_DNA"/>
</dbReference>
<organism evidence="1 2">
    <name type="scientific">Rotaria magnacalcarata</name>
    <dbReference type="NCBI Taxonomy" id="392030"/>
    <lineage>
        <taxon>Eukaryota</taxon>
        <taxon>Metazoa</taxon>
        <taxon>Spiralia</taxon>
        <taxon>Gnathifera</taxon>
        <taxon>Rotifera</taxon>
        <taxon>Eurotatoria</taxon>
        <taxon>Bdelloidea</taxon>
        <taxon>Philodinida</taxon>
        <taxon>Philodinidae</taxon>
        <taxon>Rotaria</taxon>
    </lineage>
</organism>
<gene>
    <name evidence="1" type="ORF">BYL167_LOCUS28145</name>
</gene>
<evidence type="ECO:0000313" key="1">
    <source>
        <dbReference type="EMBL" id="CAF4317378.1"/>
    </source>
</evidence>